<protein>
    <submittedName>
        <fullName evidence="2">Uncharacterized protein</fullName>
    </submittedName>
</protein>
<dbReference type="HOGENOM" id="CLU_2154740_0_0_0"/>
<feature type="region of interest" description="Disordered" evidence="1">
    <location>
        <begin position="54"/>
        <end position="111"/>
    </location>
</feature>
<dbReference type="EMBL" id="CP007128">
    <property type="protein sequence ID" value="AHG88532.1"/>
    <property type="molecule type" value="Genomic_DNA"/>
</dbReference>
<organism evidence="2 3">
    <name type="scientific">Gemmatirosa kalamazoonensis</name>
    <dbReference type="NCBI Taxonomy" id="861299"/>
    <lineage>
        <taxon>Bacteria</taxon>
        <taxon>Pseudomonadati</taxon>
        <taxon>Gemmatimonadota</taxon>
        <taxon>Gemmatimonadia</taxon>
        <taxon>Gemmatimonadales</taxon>
        <taxon>Gemmatimonadaceae</taxon>
        <taxon>Gemmatirosa</taxon>
    </lineage>
</organism>
<name>W0RDL4_9BACT</name>
<feature type="compositionally biased region" description="Low complexity" evidence="1">
    <location>
        <begin position="91"/>
        <end position="100"/>
    </location>
</feature>
<dbReference type="STRING" id="861299.J421_0995"/>
<feature type="compositionally biased region" description="Low complexity" evidence="1">
    <location>
        <begin position="67"/>
        <end position="83"/>
    </location>
</feature>
<keyword evidence="3" id="KW-1185">Reference proteome</keyword>
<feature type="compositionally biased region" description="Gly residues" evidence="1">
    <location>
        <begin position="101"/>
        <end position="111"/>
    </location>
</feature>
<dbReference type="RefSeq" id="WP_025410065.1">
    <property type="nucleotide sequence ID" value="NZ_CP007128.1"/>
</dbReference>
<gene>
    <name evidence="2" type="ORF">J421_0995</name>
</gene>
<evidence type="ECO:0000256" key="1">
    <source>
        <dbReference type="SAM" id="MobiDB-lite"/>
    </source>
</evidence>
<dbReference type="AlphaFoldDB" id="W0RDL4"/>
<evidence type="ECO:0000313" key="2">
    <source>
        <dbReference type="EMBL" id="AHG88532.1"/>
    </source>
</evidence>
<feature type="compositionally biased region" description="Gly residues" evidence="1">
    <location>
        <begin position="55"/>
        <end position="66"/>
    </location>
</feature>
<dbReference type="KEGG" id="gba:J421_0995"/>
<dbReference type="Proteomes" id="UP000019151">
    <property type="component" value="Chromosome"/>
</dbReference>
<evidence type="ECO:0000313" key="3">
    <source>
        <dbReference type="Proteomes" id="UP000019151"/>
    </source>
</evidence>
<sequence>MPTAERYSRYREDQTTIWVSKTAADFLSRERNSPGEGAAAVLDRVLNEYRKLRRAGGGGATGGAASGGATKAASKGGATKGAAKSGGAGTRGTRSASRGASKGGAKTGRRA</sequence>
<reference evidence="2 3" key="1">
    <citation type="journal article" date="2014" name="Genome Announc.">
        <title>Genome Sequence and Methylome of Soil Bacterium Gemmatirosa kalamazoonensis KBS708T, a Member of the Rarely Cultivated Gemmatimonadetes Phylum.</title>
        <authorList>
            <person name="Debruyn J.M."/>
            <person name="Radosevich M."/>
            <person name="Wommack K.E."/>
            <person name="Polson S.W."/>
            <person name="Hauser L.J."/>
            <person name="Fawaz M.N."/>
            <person name="Korlach J."/>
            <person name="Tsai Y.C."/>
        </authorList>
    </citation>
    <scope>NUCLEOTIDE SEQUENCE [LARGE SCALE GENOMIC DNA]</scope>
    <source>
        <strain evidence="2 3">KBS708</strain>
    </source>
</reference>
<proteinExistence type="predicted"/>
<accession>W0RDL4</accession>
<dbReference type="InParanoid" id="W0RDL4"/>